<evidence type="ECO:0008006" key="3">
    <source>
        <dbReference type="Google" id="ProtNLM"/>
    </source>
</evidence>
<dbReference type="SUPFAM" id="SSF52833">
    <property type="entry name" value="Thioredoxin-like"/>
    <property type="match status" value="1"/>
</dbReference>
<sequence>YSGKKINTIGKKNSDFQASVFNSNSQPLYVIVDTDGKVLVPPTGADYNVNSYAAYLQSGIDAFNE</sequence>
<feature type="non-terminal residue" evidence="1">
    <location>
        <position position="1"/>
    </location>
</feature>
<dbReference type="AlphaFoldDB" id="A0A2S9JCV1"/>
<evidence type="ECO:0000313" key="2">
    <source>
        <dbReference type="Proteomes" id="UP000238642"/>
    </source>
</evidence>
<evidence type="ECO:0000313" key="1">
    <source>
        <dbReference type="EMBL" id="PRD50676.1"/>
    </source>
</evidence>
<keyword evidence="2" id="KW-1185">Reference proteome</keyword>
<dbReference type="EMBL" id="PVBS01000007">
    <property type="protein sequence ID" value="PRD50676.1"/>
    <property type="molecule type" value="Genomic_DNA"/>
</dbReference>
<organism evidence="1 2">
    <name type="scientific">Sphingobacterium gobiense</name>
    <dbReference type="NCBI Taxonomy" id="1382456"/>
    <lineage>
        <taxon>Bacteria</taxon>
        <taxon>Pseudomonadati</taxon>
        <taxon>Bacteroidota</taxon>
        <taxon>Sphingobacteriia</taxon>
        <taxon>Sphingobacteriales</taxon>
        <taxon>Sphingobacteriaceae</taxon>
        <taxon>Sphingobacterium</taxon>
    </lineage>
</organism>
<name>A0A2S9JCV1_9SPHI</name>
<reference evidence="1 2" key="1">
    <citation type="submission" date="2018-02" db="EMBL/GenBank/DDBJ databases">
        <title>The draft genome of Sphingobacterium gobiense H7.</title>
        <authorList>
            <person name="Li L."/>
            <person name="Liu L."/>
            <person name="Zhang X."/>
            <person name="Wang T."/>
            <person name="Liang L."/>
        </authorList>
    </citation>
    <scope>NUCLEOTIDE SEQUENCE [LARGE SCALE GENOMIC DNA]</scope>
    <source>
        <strain evidence="1 2">ACCC 05757</strain>
    </source>
</reference>
<dbReference type="Gene3D" id="3.40.30.10">
    <property type="entry name" value="Glutaredoxin"/>
    <property type="match status" value="1"/>
</dbReference>
<comment type="caution">
    <text evidence="1">The sequence shown here is derived from an EMBL/GenBank/DDBJ whole genome shotgun (WGS) entry which is preliminary data.</text>
</comment>
<proteinExistence type="predicted"/>
<protein>
    <recommendedName>
        <fullName evidence="3">Thioredoxin family protein</fullName>
    </recommendedName>
</protein>
<accession>A0A2S9JCV1</accession>
<dbReference type="InterPro" id="IPR036249">
    <property type="entry name" value="Thioredoxin-like_sf"/>
</dbReference>
<dbReference type="Proteomes" id="UP000238642">
    <property type="component" value="Unassembled WGS sequence"/>
</dbReference>
<gene>
    <name evidence="1" type="ORF">C5749_19165</name>
</gene>